<reference evidence="6" key="1">
    <citation type="submission" date="2022-07" db="EMBL/GenBank/DDBJ databases">
        <title>Complete Genome Sequence of the Radioresistant Bacterium Deinococcus aetherius ST0316, Isolated from the Air Dust collected in Lower Stratosphere above Japan.</title>
        <authorList>
            <person name="Satoh K."/>
            <person name="Hagiwara K."/>
            <person name="Katsumata K."/>
            <person name="Kubo A."/>
            <person name="Yokobori S."/>
            <person name="Yamagishi A."/>
            <person name="Oono Y."/>
            <person name="Narumi I."/>
        </authorList>
    </citation>
    <scope>NUCLEOTIDE SEQUENCE</scope>
    <source>
        <strain evidence="6">ST0316</strain>
    </source>
</reference>
<feature type="domain" description="Bifunctional glucose-6-phosphate/mannose-6-phosphate isomerase C-terminal" evidence="4">
    <location>
        <begin position="156"/>
        <end position="299"/>
    </location>
</feature>
<dbReference type="Pfam" id="PF10432">
    <property type="entry name" value="bact-PGI_C"/>
    <property type="match status" value="1"/>
</dbReference>
<gene>
    <name evidence="6" type="ORF">DAETH_25050</name>
</gene>
<dbReference type="EMBL" id="AP026560">
    <property type="protein sequence ID" value="BDP42536.1"/>
    <property type="molecule type" value="Genomic_DNA"/>
</dbReference>
<evidence type="ECO:0000256" key="2">
    <source>
        <dbReference type="ARBA" id="ARBA00023235"/>
    </source>
</evidence>
<keyword evidence="2 6" id="KW-0413">Isomerase</keyword>
<dbReference type="Gene3D" id="3.40.50.10920">
    <property type="match status" value="1"/>
</dbReference>
<dbReference type="InterPro" id="IPR041001">
    <property type="entry name" value="PG_isomerase_N"/>
</dbReference>
<evidence type="ECO:0000256" key="1">
    <source>
        <dbReference type="ARBA" id="ARBA00010523"/>
    </source>
</evidence>
<feature type="compositionally biased region" description="Basic and acidic residues" evidence="3">
    <location>
        <begin position="317"/>
        <end position="333"/>
    </location>
</feature>
<dbReference type="Gene3D" id="3.40.50.10490">
    <property type="entry name" value="Glucose-6-phosphate isomerase like protein, domain 1"/>
    <property type="match status" value="1"/>
</dbReference>
<organism evidence="6 7">
    <name type="scientific">Deinococcus aetherius</name>
    <dbReference type="NCBI Taxonomy" id="200252"/>
    <lineage>
        <taxon>Bacteria</taxon>
        <taxon>Thermotogati</taxon>
        <taxon>Deinococcota</taxon>
        <taxon>Deinococci</taxon>
        <taxon>Deinococcales</taxon>
        <taxon>Deinococcaceae</taxon>
        <taxon>Deinococcus</taxon>
    </lineage>
</organism>
<protein>
    <submittedName>
        <fullName evidence="6">Phosphosugar isomerase</fullName>
    </submittedName>
</protein>
<dbReference type="GO" id="GO:0016853">
    <property type="term" value="F:isomerase activity"/>
    <property type="evidence" value="ECO:0007669"/>
    <property type="project" value="UniProtKB-KW"/>
</dbReference>
<dbReference type="Pfam" id="PF18353">
    <property type="entry name" value="PG_isomerase_N"/>
    <property type="match status" value="1"/>
</dbReference>
<evidence type="ECO:0000259" key="4">
    <source>
        <dbReference type="Pfam" id="PF10432"/>
    </source>
</evidence>
<comment type="similarity">
    <text evidence="1">Belongs to the PGI/PMI family.</text>
</comment>
<dbReference type="SUPFAM" id="SSF53697">
    <property type="entry name" value="SIS domain"/>
    <property type="match status" value="1"/>
</dbReference>
<proteinExistence type="inferred from homology"/>
<feature type="domain" description="Phosphoglucose isomerase N-terminal" evidence="5">
    <location>
        <begin position="16"/>
        <end position="129"/>
    </location>
</feature>
<accession>A0ABN6RLB5</accession>
<dbReference type="Proteomes" id="UP001064971">
    <property type="component" value="Chromosome"/>
</dbReference>
<dbReference type="InterPro" id="IPR019490">
    <property type="entry name" value="Glu6P/Mann6P_isomerase_C"/>
</dbReference>
<evidence type="ECO:0000256" key="3">
    <source>
        <dbReference type="SAM" id="MobiDB-lite"/>
    </source>
</evidence>
<feature type="region of interest" description="Disordered" evidence="3">
    <location>
        <begin position="306"/>
        <end position="349"/>
    </location>
</feature>
<evidence type="ECO:0000313" key="7">
    <source>
        <dbReference type="Proteomes" id="UP001064971"/>
    </source>
</evidence>
<keyword evidence="7" id="KW-1185">Reference proteome</keyword>
<name>A0ABN6RLB5_9DEIO</name>
<feature type="compositionally biased region" description="Acidic residues" evidence="3">
    <location>
        <begin position="334"/>
        <end position="349"/>
    </location>
</feature>
<evidence type="ECO:0000313" key="6">
    <source>
        <dbReference type="EMBL" id="BDP42536.1"/>
    </source>
</evidence>
<dbReference type="InterPro" id="IPR046348">
    <property type="entry name" value="SIS_dom_sf"/>
</dbReference>
<sequence length="349" mass="36641">MAGRAKEMWYTGAMDLLSLLERLPGSYAGPAQPEPGPHAVIGVGEGTLAAHLAGALVSGTLARDGGTQFVIGSADAADPARDYADLAEVTGAKVRRVSTGGSPDDVDVLVPGGLGTTYHAAQYVAYASGHADQAQGAERLLAELRDRCAPQVTEGNPARDLAWTLWGRTPLLLAAPDADALPHAWQTLLARVGKTLGIPVLGDPLPLVTGAFEAQHERGDAKVALILGDPDPALSIAREVLESRVDEVVAVPYPPGTDPGHPGGYAAQLALWYFGAWVAAYLAERYGAQGEDTPVLARAQAVLSGEGDPNALGVGAPRDEGDLRRTDLVRDWREDDDEDPDEDELDDER</sequence>
<evidence type="ECO:0000259" key="5">
    <source>
        <dbReference type="Pfam" id="PF18353"/>
    </source>
</evidence>